<keyword evidence="1" id="KW-0732">Signal</keyword>
<sequence>MTGIHRSRSRLRALAATACAGALGAALLGVAGTSTAGAAPVTASAATPTAAEATPTAAGGKVVGYFTNWGVYQRDYHVKDIETSGSADKLTHINYAFGNVQGGKCTIG</sequence>
<feature type="domain" description="GH18" evidence="2">
    <location>
        <begin position="60"/>
        <end position="108"/>
    </location>
</feature>
<accession>A0A6N9U7K1</accession>
<comment type="caution">
    <text evidence="3">The sequence shown here is derived from an EMBL/GenBank/DDBJ whole genome shotgun (WGS) entry which is preliminary data.</text>
</comment>
<evidence type="ECO:0000259" key="2">
    <source>
        <dbReference type="PROSITE" id="PS51910"/>
    </source>
</evidence>
<dbReference type="InterPro" id="IPR017853">
    <property type="entry name" value="GH"/>
</dbReference>
<feature type="chain" id="PRO_5027009704" evidence="1">
    <location>
        <begin position="39"/>
        <end position="108"/>
    </location>
</feature>
<reference evidence="3 4" key="1">
    <citation type="submission" date="2020-01" db="EMBL/GenBank/DDBJ databases">
        <title>Insect and environment-associated Actinomycetes.</title>
        <authorList>
            <person name="Currrie C."/>
            <person name="Chevrette M."/>
            <person name="Carlson C."/>
            <person name="Stubbendieck R."/>
            <person name="Wendt-Pienkowski E."/>
        </authorList>
    </citation>
    <scope>NUCLEOTIDE SEQUENCE [LARGE SCALE GENOMIC DNA]</scope>
    <source>
        <strain evidence="3 4">SID11342</strain>
    </source>
</reference>
<dbReference type="InterPro" id="IPR001223">
    <property type="entry name" value="Glyco_hydro18_cat"/>
</dbReference>
<feature type="non-terminal residue" evidence="3">
    <location>
        <position position="108"/>
    </location>
</feature>
<name>A0A6N9U7K1_STRHA</name>
<dbReference type="AlphaFoldDB" id="A0A6N9U7K1"/>
<organism evidence="3 4">
    <name type="scientific">Streptomyces halstedii</name>
    <dbReference type="NCBI Taxonomy" id="1944"/>
    <lineage>
        <taxon>Bacteria</taxon>
        <taxon>Bacillati</taxon>
        <taxon>Actinomycetota</taxon>
        <taxon>Actinomycetes</taxon>
        <taxon>Kitasatosporales</taxon>
        <taxon>Streptomycetaceae</taxon>
        <taxon>Streptomyces</taxon>
    </lineage>
</organism>
<evidence type="ECO:0000313" key="4">
    <source>
        <dbReference type="Proteomes" id="UP000471293"/>
    </source>
</evidence>
<evidence type="ECO:0000256" key="1">
    <source>
        <dbReference type="SAM" id="SignalP"/>
    </source>
</evidence>
<feature type="signal peptide" evidence="1">
    <location>
        <begin position="1"/>
        <end position="38"/>
    </location>
</feature>
<dbReference type="EMBL" id="JAAGLQ010000622">
    <property type="protein sequence ID" value="NEA19527.1"/>
    <property type="molecule type" value="Genomic_DNA"/>
</dbReference>
<evidence type="ECO:0000313" key="3">
    <source>
        <dbReference type="EMBL" id="NEA19527.1"/>
    </source>
</evidence>
<dbReference type="PROSITE" id="PS51910">
    <property type="entry name" value="GH18_2"/>
    <property type="match status" value="1"/>
</dbReference>
<dbReference type="SUPFAM" id="SSF51445">
    <property type="entry name" value="(Trans)glycosidases"/>
    <property type="match status" value="1"/>
</dbReference>
<dbReference type="Gene3D" id="3.20.20.80">
    <property type="entry name" value="Glycosidases"/>
    <property type="match status" value="1"/>
</dbReference>
<proteinExistence type="predicted"/>
<protein>
    <submittedName>
        <fullName evidence="3">Chitinase</fullName>
    </submittedName>
</protein>
<dbReference type="GO" id="GO:0005975">
    <property type="term" value="P:carbohydrate metabolic process"/>
    <property type="evidence" value="ECO:0007669"/>
    <property type="project" value="InterPro"/>
</dbReference>
<gene>
    <name evidence="3" type="ORF">G3I29_29515</name>
</gene>
<dbReference type="Proteomes" id="UP000471293">
    <property type="component" value="Unassembled WGS sequence"/>
</dbReference>